<dbReference type="InterPro" id="IPR056376">
    <property type="entry name" value="DEX1_C"/>
</dbReference>
<sequence length="904" mass="90678">MAATARLALVVVTLTAAAASAAEPPPPSGNRFVDAGPVRLDDVTFGTDATTFAPLAACEHELSIAWTAQLGSAAYAPPVVSRLPSEPSVRVSAATFSRYVEALRGADGHELPGWPHEADGSLFHAPPLPVDLDGDGVDELVLVSYDGEVSFVRQGSSMPLFARASAPVNVDANLPAGPGGAPGVGGGGREPLALRVPRLRVRREWLAEHAARRAVGAAAHAVHDAAHGAAGLAGDEAEAEAEAEAEEEADEEAAERAARGDDARASLRARAAAERGGGGGAARVPIGPFAGLTADAVRSLELFADEDDDARADDDEDGGGGGGGLDGGGWAAAEAREAAAAARAARAARARTDGAHVLVDAHVLAPATIADLDGDGLAEELVLAVSYFYDDAQAAELHAQLPHASSAHHLAAAGVVAFRLPQPVRGAAGGASRLFAPHRATGAAPLWSAHLHLALASADADSDTRAPHVYGAPTVVDVDGDGASEVAVATCAGFVYLLDARTGRMRDGWPVRLAEVQGHVAAADVAGDDALELIVADAHGHLVVLDAHGREVWVARIAGLAARGVAVGDVNGDGQLDIIAATSASSLHALDGASGLELTGFPVRLAGRVMALPLLIRLARARVGGGGGGGGVAARARAAGVRGDGDAALATYIIFSAFDGAVYFVSGESGCTAKLDIGEHSYAQIVPASLHGAAAPARVDLLVATMGGSLLAIETATAAHPLRVRGGASAAGLGRPGALLEGGFGAYFAPAAGGAGGGGFGGGGGTRDVTGATFDVPIVIVDGPRRRPPPAGAPTAVGAVTARYAVTLTLGGVTVRAFNTTRAGEHMVRDLRSLGARSRGALRLRVTDAHAQVAEDTIVLAFNAHFYRALKWLAAAPALAIGVVALLSAKARPPSVADAALPGL</sequence>
<dbReference type="EMBL" id="JAGTXO010000047">
    <property type="protein sequence ID" value="KAG8458794.1"/>
    <property type="molecule type" value="Genomic_DNA"/>
</dbReference>
<evidence type="ECO:0000256" key="6">
    <source>
        <dbReference type="SAM" id="SignalP"/>
    </source>
</evidence>
<feature type="region of interest" description="Disordered" evidence="5">
    <location>
        <begin position="226"/>
        <end position="262"/>
    </location>
</feature>
<dbReference type="Pfam" id="PF23722">
    <property type="entry name" value="Beta-sand_DEX1"/>
    <property type="match status" value="1"/>
</dbReference>
<dbReference type="GO" id="GO:0016020">
    <property type="term" value="C:membrane"/>
    <property type="evidence" value="ECO:0007669"/>
    <property type="project" value="UniProtKB-SubCell"/>
</dbReference>
<evidence type="ECO:0000256" key="5">
    <source>
        <dbReference type="SAM" id="MobiDB-lite"/>
    </source>
</evidence>
<evidence type="ECO:0000256" key="4">
    <source>
        <dbReference type="ARBA" id="ARBA00023136"/>
    </source>
</evidence>
<dbReference type="PANTHER" id="PTHR21419">
    <property type="match status" value="1"/>
</dbReference>
<protein>
    <recommendedName>
        <fullName evidence="7">DEX1 C-terminal domain-containing protein</fullName>
    </recommendedName>
</protein>
<comment type="caution">
    <text evidence="8">The sequence shown here is derived from an EMBL/GenBank/DDBJ whole genome shotgun (WGS) entry which is preliminary data.</text>
</comment>
<dbReference type="OrthoDB" id="200924at2759"/>
<keyword evidence="3" id="KW-1133">Transmembrane helix</keyword>
<comment type="subcellular location">
    <subcellularLocation>
        <location evidence="1">Membrane</location>
        <topology evidence="1">Single-pass membrane protein</topology>
    </subcellularLocation>
</comment>
<feature type="compositionally biased region" description="Gly residues" evidence="5">
    <location>
        <begin position="319"/>
        <end position="329"/>
    </location>
</feature>
<feature type="signal peptide" evidence="6">
    <location>
        <begin position="1"/>
        <end position="21"/>
    </location>
</feature>
<accession>A0A8J5XDS4</accession>
<evidence type="ECO:0000256" key="1">
    <source>
        <dbReference type="ARBA" id="ARBA00004167"/>
    </source>
</evidence>
<keyword evidence="9" id="KW-1185">Reference proteome</keyword>
<keyword evidence="6" id="KW-0732">Signal</keyword>
<dbReference type="AlphaFoldDB" id="A0A8J5XDS4"/>
<name>A0A8J5XDS4_DIALT</name>
<feature type="region of interest" description="Disordered" evidence="5">
    <location>
        <begin position="305"/>
        <end position="329"/>
    </location>
</feature>
<dbReference type="PANTHER" id="PTHR21419:SF23">
    <property type="entry name" value="PROTEIN DEFECTIVE IN EXINE FORMATION 1"/>
    <property type="match status" value="1"/>
</dbReference>
<keyword evidence="2" id="KW-0812">Transmembrane</keyword>
<dbReference type="InterPro" id="IPR028994">
    <property type="entry name" value="Integrin_alpha_N"/>
</dbReference>
<feature type="compositionally biased region" description="Acidic residues" evidence="5">
    <location>
        <begin position="305"/>
        <end position="318"/>
    </location>
</feature>
<evidence type="ECO:0000256" key="3">
    <source>
        <dbReference type="ARBA" id="ARBA00022989"/>
    </source>
</evidence>
<organism evidence="8 9">
    <name type="scientific">Diacronema lutheri</name>
    <name type="common">Unicellular marine alga</name>
    <name type="synonym">Monochrysis lutheri</name>
    <dbReference type="NCBI Taxonomy" id="2081491"/>
    <lineage>
        <taxon>Eukaryota</taxon>
        <taxon>Haptista</taxon>
        <taxon>Haptophyta</taxon>
        <taxon>Pavlovophyceae</taxon>
        <taxon>Pavlovales</taxon>
        <taxon>Pavlovaceae</taxon>
        <taxon>Diacronema</taxon>
    </lineage>
</organism>
<reference evidence="8" key="1">
    <citation type="submission" date="2021-05" db="EMBL/GenBank/DDBJ databases">
        <title>The genome of the haptophyte Pavlova lutheri (Diacronema luteri, Pavlovales) - a model for lipid biosynthesis in eukaryotic algae.</title>
        <authorList>
            <person name="Hulatt C.J."/>
            <person name="Posewitz M.C."/>
        </authorList>
    </citation>
    <scope>NUCLEOTIDE SEQUENCE</scope>
    <source>
        <strain evidence="8">NIVA-4/92</strain>
    </source>
</reference>
<dbReference type="OMA" id="TMWGDED"/>
<feature type="domain" description="DEX1 C-terminal" evidence="7">
    <location>
        <begin position="766"/>
        <end position="863"/>
    </location>
</feature>
<evidence type="ECO:0000313" key="8">
    <source>
        <dbReference type="EMBL" id="KAG8458794.1"/>
    </source>
</evidence>
<dbReference type="Proteomes" id="UP000751190">
    <property type="component" value="Unassembled WGS sequence"/>
</dbReference>
<evidence type="ECO:0000256" key="2">
    <source>
        <dbReference type="ARBA" id="ARBA00022692"/>
    </source>
</evidence>
<keyword evidence="4" id="KW-0472">Membrane</keyword>
<evidence type="ECO:0000313" key="9">
    <source>
        <dbReference type="Proteomes" id="UP000751190"/>
    </source>
</evidence>
<dbReference type="InterPro" id="IPR045232">
    <property type="entry name" value="FAM234"/>
</dbReference>
<gene>
    <name evidence="8" type="ORF">KFE25_005221</name>
</gene>
<feature type="chain" id="PRO_5035238248" description="DEX1 C-terminal domain-containing protein" evidence="6">
    <location>
        <begin position="22"/>
        <end position="904"/>
    </location>
</feature>
<dbReference type="SUPFAM" id="SSF69318">
    <property type="entry name" value="Integrin alpha N-terminal domain"/>
    <property type="match status" value="2"/>
</dbReference>
<feature type="compositionally biased region" description="Acidic residues" evidence="5">
    <location>
        <begin position="235"/>
        <end position="253"/>
    </location>
</feature>
<proteinExistence type="predicted"/>
<evidence type="ECO:0000259" key="7">
    <source>
        <dbReference type="Pfam" id="PF23722"/>
    </source>
</evidence>